<accession>A0A370R4Z2</accession>
<sequence length="143" mass="16210">MQQFNFSVTDIFPEITWEDGELKIKLNEQYSRDSQVRQLKVGLIAQTSFPTGYPTVAFNRTGAQFHHFGSNYLPETVGDFQDMIDQDNPGGDNTLSLPTPLDTGSPVTNRAVWLKVFIYSPNDKDFMDMPYEQISGDYGFIVP</sequence>
<name>A0A370R4Z2_9GAMM</name>
<comment type="caution">
    <text evidence="1">The sequence shown here is derived from an EMBL/GenBank/DDBJ whole genome shotgun (WGS) entry which is preliminary data.</text>
</comment>
<protein>
    <submittedName>
        <fullName evidence="1">Uncharacterized protein</fullName>
    </submittedName>
</protein>
<organism evidence="1 2">
    <name type="scientific">Enterobacillus tribolii</name>
    <dbReference type="NCBI Taxonomy" id="1487935"/>
    <lineage>
        <taxon>Bacteria</taxon>
        <taxon>Pseudomonadati</taxon>
        <taxon>Pseudomonadota</taxon>
        <taxon>Gammaproteobacteria</taxon>
        <taxon>Enterobacterales</taxon>
        <taxon>Hafniaceae</taxon>
        <taxon>Enterobacillus</taxon>
    </lineage>
</organism>
<dbReference type="RefSeq" id="WP_115457205.1">
    <property type="nucleotide sequence ID" value="NZ_QRAP01000001.1"/>
</dbReference>
<reference evidence="1 2" key="1">
    <citation type="submission" date="2018-07" db="EMBL/GenBank/DDBJ databases">
        <title>Genomic Encyclopedia of Type Strains, Phase IV (KMG-IV): sequencing the most valuable type-strain genomes for metagenomic binning, comparative biology and taxonomic classification.</title>
        <authorList>
            <person name="Goeker M."/>
        </authorList>
    </citation>
    <scope>NUCLEOTIDE SEQUENCE [LARGE SCALE GENOMIC DNA]</scope>
    <source>
        <strain evidence="1 2">DSM 103736</strain>
    </source>
</reference>
<keyword evidence="2" id="KW-1185">Reference proteome</keyword>
<dbReference type="Proteomes" id="UP000254848">
    <property type="component" value="Unassembled WGS sequence"/>
</dbReference>
<evidence type="ECO:0000313" key="2">
    <source>
        <dbReference type="Proteomes" id="UP000254848"/>
    </source>
</evidence>
<dbReference type="AlphaFoldDB" id="A0A370R4Z2"/>
<gene>
    <name evidence="1" type="ORF">C8D90_101944</name>
</gene>
<proteinExistence type="predicted"/>
<evidence type="ECO:0000313" key="1">
    <source>
        <dbReference type="EMBL" id="RDK97494.1"/>
    </source>
</evidence>
<dbReference type="EMBL" id="QRAP01000001">
    <property type="protein sequence ID" value="RDK97494.1"/>
    <property type="molecule type" value="Genomic_DNA"/>
</dbReference>